<feature type="transmembrane region" description="Helical" evidence="1">
    <location>
        <begin position="61"/>
        <end position="80"/>
    </location>
</feature>
<dbReference type="HOGENOM" id="CLU_182205_0_0_9"/>
<keyword evidence="1" id="KW-1133">Transmembrane helix</keyword>
<evidence type="ECO:0000256" key="1">
    <source>
        <dbReference type="SAM" id="Phobius"/>
    </source>
</evidence>
<feature type="transmembrane region" description="Helical" evidence="1">
    <location>
        <begin position="7"/>
        <end position="29"/>
    </location>
</feature>
<keyword evidence="1" id="KW-0812">Transmembrane</keyword>
<reference evidence="2 3" key="1">
    <citation type="journal article" date="2015" name="Stand. Genomic Sci.">
        <title>Genome sequence and description of the mosquitocidal and heavy metal tolerant strain Lysinibacillus sphaericus CBAM5.</title>
        <authorList>
            <person name="Pena-Montenegro T.D."/>
            <person name="Lozano L."/>
            <person name="Dussan J."/>
        </authorList>
    </citation>
    <scope>NUCLEOTIDE SEQUENCE [LARGE SCALE GENOMIC DNA]</scope>
    <source>
        <strain evidence="2 3">CBAM5</strain>
    </source>
</reference>
<gene>
    <name evidence="2" type="ORF">P799_07510</name>
</gene>
<organism evidence="2 3">
    <name type="scientific">Lysinibacillus sphaericus CBAM5</name>
    <dbReference type="NCBI Taxonomy" id="1400869"/>
    <lineage>
        <taxon>Bacteria</taxon>
        <taxon>Bacillati</taxon>
        <taxon>Bacillota</taxon>
        <taxon>Bacilli</taxon>
        <taxon>Bacillales</taxon>
        <taxon>Bacillaceae</taxon>
        <taxon>Lysinibacillus</taxon>
    </lineage>
</organism>
<sequence length="98" mass="10800">MVFRKYLSMFSLLLFSLFILFAFITPIVVNGTSEIGDIVVISLILASFLAALFSQKGKLKIVALIVSLMPVLLLVGYLLLPSRLISNLCKSGCPFLFK</sequence>
<evidence type="ECO:0000313" key="3">
    <source>
        <dbReference type="Proteomes" id="UP000023555"/>
    </source>
</evidence>
<protein>
    <submittedName>
        <fullName evidence="2">Uncharacterized protein</fullName>
    </submittedName>
</protein>
<dbReference type="Proteomes" id="UP000023555">
    <property type="component" value="Unassembled WGS sequence"/>
</dbReference>
<comment type="caution">
    <text evidence="2">The sequence shown here is derived from an EMBL/GenBank/DDBJ whole genome shotgun (WGS) entry which is preliminary data.</text>
</comment>
<dbReference type="AlphaFoldDB" id="W7RU83"/>
<name>W7RU83_LYSSH</name>
<feature type="transmembrane region" description="Helical" evidence="1">
    <location>
        <begin position="35"/>
        <end position="54"/>
    </location>
</feature>
<evidence type="ECO:0000313" key="2">
    <source>
        <dbReference type="EMBL" id="EWH34204.1"/>
    </source>
</evidence>
<proteinExistence type="predicted"/>
<accession>W7RU83</accession>
<keyword evidence="1" id="KW-0472">Membrane</keyword>
<dbReference type="EMBL" id="AYKQ01000008">
    <property type="protein sequence ID" value="EWH34204.1"/>
    <property type="molecule type" value="Genomic_DNA"/>
</dbReference>